<sequence length="179" mass="19386">MGHVGTAGFQLAVAKTDESATDQWWQTPLLAGAFALVGVLIAQCVVLWLARRNERNRSEPELLRQCSAFSVATGRLKREFVTSPDAPNLSAIGDLDAAADAIDIIGTPDIEAAATAVIGSLPMLIQPGRFVDEDRQESLHRLFSAHMAFIAACRQHFNKPPKVHVATPILVRPPKPDDN</sequence>
<organism evidence="2">
    <name type="scientific">metagenome</name>
    <dbReference type="NCBI Taxonomy" id="256318"/>
    <lineage>
        <taxon>unclassified sequences</taxon>
        <taxon>metagenomes</taxon>
    </lineage>
</organism>
<keyword evidence="1" id="KW-0812">Transmembrane</keyword>
<evidence type="ECO:0008006" key="3">
    <source>
        <dbReference type="Google" id="ProtNLM"/>
    </source>
</evidence>
<gene>
    <name evidence="2" type="ORF">NOCA2570018</name>
</gene>
<keyword evidence="1" id="KW-0472">Membrane</keyword>
<reference evidence="2" key="1">
    <citation type="submission" date="2015-08" db="EMBL/GenBank/DDBJ databases">
        <authorList>
            <person name="Babu N.S."/>
            <person name="Beckwith C.J."/>
            <person name="Beseler K.G."/>
            <person name="Brison A."/>
            <person name="Carone J.V."/>
            <person name="Caskin T.P."/>
            <person name="Diamond M."/>
            <person name="Durham M.E."/>
            <person name="Foxe J.M."/>
            <person name="Go M."/>
            <person name="Henderson B.A."/>
            <person name="Jones I.B."/>
            <person name="McGettigan J.A."/>
            <person name="Micheletti S.J."/>
            <person name="Nasrallah M.E."/>
            <person name="Ortiz D."/>
            <person name="Piller C.R."/>
            <person name="Privatt S.R."/>
            <person name="Schneider S.L."/>
            <person name="Sharp S."/>
            <person name="Smith T.C."/>
            <person name="Stanton J.D."/>
            <person name="Ullery H.E."/>
            <person name="Wilson R.J."/>
            <person name="Serrano M.G."/>
            <person name="Buck G."/>
            <person name="Lee V."/>
            <person name="Wang Y."/>
            <person name="Carvalho R."/>
            <person name="Voegtly L."/>
            <person name="Shi R."/>
            <person name="Duckworth R."/>
            <person name="Johnson A."/>
            <person name="Loviza R."/>
            <person name="Walstead R."/>
            <person name="Shah Z."/>
            <person name="Kiflezghi M."/>
            <person name="Wade K."/>
            <person name="Ball S.L."/>
            <person name="Bradley K.W."/>
            <person name="Asai D.J."/>
            <person name="Bowman C.A."/>
            <person name="Russell D.A."/>
            <person name="Pope W.H."/>
            <person name="Jacobs-Sera D."/>
            <person name="Hendrix R.W."/>
            <person name="Hatfull G.F."/>
        </authorList>
    </citation>
    <scope>NUCLEOTIDE SEQUENCE</scope>
</reference>
<proteinExistence type="predicted"/>
<name>A0A2P2CAP9_9ZZZZ</name>
<protein>
    <recommendedName>
        <fullName evidence="3">Transmembrane protein</fullName>
    </recommendedName>
</protein>
<keyword evidence="1" id="KW-1133">Transmembrane helix</keyword>
<dbReference type="EMBL" id="CZKA01000053">
    <property type="protein sequence ID" value="CUR59088.1"/>
    <property type="molecule type" value="Genomic_DNA"/>
</dbReference>
<evidence type="ECO:0000256" key="1">
    <source>
        <dbReference type="SAM" id="Phobius"/>
    </source>
</evidence>
<dbReference type="AlphaFoldDB" id="A0A2P2CAP9"/>
<evidence type="ECO:0000313" key="2">
    <source>
        <dbReference type="EMBL" id="CUR59088.1"/>
    </source>
</evidence>
<feature type="transmembrane region" description="Helical" evidence="1">
    <location>
        <begin position="29"/>
        <end position="50"/>
    </location>
</feature>
<accession>A0A2P2CAP9</accession>